<dbReference type="Pfam" id="PF01715">
    <property type="entry name" value="IPPT"/>
    <property type="match status" value="1"/>
</dbReference>
<dbReference type="InterPro" id="IPR018022">
    <property type="entry name" value="IPT"/>
</dbReference>
<evidence type="ECO:0000256" key="12">
    <source>
        <dbReference type="RuleBase" id="RU003784"/>
    </source>
</evidence>
<keyword evidence="7 10" id="KW-0067">ATP-binding</keyword>
<keyword evidence="15" id="KW-1185">Reference proteome</keyword>
<evidence type="ECO:0000313" key="15">
    <source>
        <dbReference type="Proteomes" id="UP000182471"/>
    </source>
</evidence>
<dbReference type="AlphaFoldDB" id="A0A1H9PZA0"/>
<evidence type="ECO:0000256" key="4">
    <source>
        <dbReference type="ARBA" id="ARBA00022679"/>
    </source>
</evidence>
<comment type="cofactor">
    <cofactor evidence="1 10">
        <name>Mg(2+)</name>
        <dbReference type="ChEBI" id="CHEBI:18420"/>
    </cofactor>
</comment>
<evidence type="ECO:0000256" key="6">
    <source>
        <dbReference type="ARBA" id="ARBA00022741"/>
    </source>
</evidence>
<evidence type="ECO:0000256" key="3">
    <source>
        <dbReference type="ARBA" id="ARBA00005842"/>
    </source>
</evidence>
<keyword evidence="5 10" id="KW-0819">tRNA processing</keyword>
<dbReference type="GO" id="GO:0005524">
    <property type="term" value="F:ATP binding"/>
    <property type="evidence" value="ECO:0007669"/>
    <property type="project" value="UniProtKB-UniRule"/>
</dbReference>
<dbReference type="GO" id="GO:0006400">
    <property type="term" value="P:tRNA modification"/>
    <property type="evidence" value="ECO:0007669"/>
    <property type="project" value="TreeGrafter"/>
</dbReference>
<dbReference type="EMBL" id="FOGW01000005">
    <property type="protein sequence ID" value="SER53512.1"/>
    <property type="molecule type" value="Genomic_DNA"/>
</dbReference>
<dbReference type="EC" id="2.5.1.75" evidence="10"/>
<comment type="catalytic activity">
    <reaction evidence="9 10 11">
        <text>adenosine(37) in tRNA + dimethylallyl diphosphate = N(6)-dimethylallyladenosine(37) in tRNA + diphosphate</text>
        <dbReference type="Rhea" id="RHEA:26482"/>
        <dbReference type="Rhea" id="RHEA-COMP:10162"/>
        <dbReference type="Rhea" id="RHEA-COMP:10375"/>
        <dbReference type="ChEBI" id="CHEBI:33019"/>
        <dbReference type="ChEBI" id="CHEBI:57623"/>
        <dbReference type="ChEBI" id="CHEBI:74411"/>
        <dbReference type="ChEBI" id="CHEBI:74415"/>
        <dbReference type="EC" id="2.5.1.75"/>
    </reaction>
</comment>
<dbReference type="GO" id="GO:0052381">
    <property type="term" value="F:tRNA dimethylallyltransferase activity"/>
    <property type="evidence" value="ECO:0007669"/>
    <property type="project" value="UniProtKB-UniRule"/>
</dbReference>
<comment type="subunit">
    <text evidence="10">Monomer.</text>
</comment>
<evidence type="ECO:0000313" key="14">
    <source>
        <dbReference type="EMBL" id="SER53512.1"/>
    </source>
</evidence>
<evidence type="ECO:0000256" key="1">
    <source>
        <dbReference type="ARBA" id="ARBA00001946"/>
    </source>
</evidence>
<dbReference type="OrthoDB" id="9776390at2"/>
<organism evidence="14 15">
    <name type="scientific">Lachnobacterium bovis</name>
    <dbReference type="NCBI Taxonomy" id="140626"/>
    <lineage>
        <taxon>Bacteria</taxon>
        <taxon>Bacillati</taxon>
        <taxon>Bacillota</taxon>
        <taxon>Clostridia</taxon>
        <taxon>Lachnospirales</taxon>
        <taxon>Lachnospiraceae</taxon>
        <taxon>Lachnobacterium</taxon>
    </lineage>
</organism>
<dbReference type="PANTHER" id="PTHR11088">
    <property type="entry name" value="TRNA DIMETHYLALLYLTRANSFERASE"/>
    <property type="match status" value="1"/>
</dbReference>
<proteinExistence type="inferred from homology"/>
<dbReference type="InterPro" id="IPR027417">
    <property type="entry name" value="P-loop_NTPase"/>
</dbReference>
<evidence type="ECO:0000256" key="8">
    <source>
        <dbReference type="ARBA" id="ARBA00022842"/>
    </source>
</evidence>
<comment type="caution">
    <text evidence="10">Lacks conserved residue(s) required for the propagation of feature annotation.</text>
</comment>
<feature type="region of interest" description="Interaction with substrate tRNA" evidence="10">
    <location>
        <begin position="36"/>
        <end position="39"/>
    </location>
</feature>
<keyword evidence="8 10" id="KW-0460">Magnesium</keyword>
<dbReference type="Gene3D" id="3.40.50.300">
    <property type="entry name" value="P-loop containing nucleotide triphosphate hydrolases"/>
    <property type="match status" value="1"/>
</dbReference>
<feature type="binding site" evidence="10">
    <location>
        <begin position="13"/>
        <end position="18"/>
    </location>
    <ligand>
        <name>substrate</name>
    </ligand>
</feature>
<accession>A0A1H9PZA0</accession>
<comment type="function">
    <text evidence="2 10 12">Catalyzes the transfer of a dimethylallyl group onto the adenine at position 37 in tRNAs that read codons beginning with uridine, leading to the formation of N6-(dimethylallyl)adenosine (i(6)A).</text>
</comment>
<evidence type="ECO:0000256" key="2">
    <source>
        <dbReference type="ARBA" id="ARBA00003213"/>
    </source>
</evidence>
<keyword evidence="4 10" id="KW-0808">Transferase</keyword>
<dbReference type="InterPro" id="IPR039657">
    <property type="entry name" value="Dimethylallyltransferase"/>
</dbReference>
<evidence type="ECO:0000256" key="11">
    <source>
        <dbReference type="RuleBase" id="RU003783"/>
    </source>
</evidence>
<evidence type="ECO:0000256" key="13">
    <source>
        <dbReference type="RuleBase" id="RU003785"/>
    </source>
</evidence>
<gene>
    <name evidence="10" type="primary">miaA</name>
    <name evidence="14" type="ORF">SAMN02910429_00384</name>
</gene>
<dbReference type="Proteomes" id="UP000182471">
    <property type="component" value="Unassembled WGS sequence"/>
</dbReference>
<dbReference type="NCBIfam" id="TIGR00174">
    <property type="entry name" value="miaA"/>
    <property type="match status" value="1"/>
</dbReference>
<feature type="site" description="Interaction with substrate tRNA" evidence="10">
    <location>
        <position position="102"/>
    </location>
</feature>
<keyword evidence="6 10" id="KW-0547">Nucleotide-binding</keyword>
<evidence type="ECO:0000256" key="10">
    <source>
        <dbReference type="HAMAP-Rule" id="MF_00185"/>
    </source>
</evidence>
<sequence length="317" mass="37257">MNKKPLIVLTGPTAVGKTDLSIKLAHAINGAIISADSMQIYKYMDIGSAKVTKEEMDGVKHYLIDELLPDEEFNIVKFKEMALTALDEIYSNNQIPVVVGGTGFYIQALLYDIEFSDEKETNTEYRDYLTHYANEYGAEKLHEMLKDIDEVSYNKIHPNNTKRVIRAIEFYKINGYPISEHNEKEKQKESPYNFIYFVLNDDRQNLYNRINKRVDIMFDKGLLDEVIFLKDKGYTCDMISMQGIGYKEILHHLDGEYSLEHAKELIKKESRHFAKRQLTWFRREKSVEWLDKNIYNYNDDKILEYIINKLKSKQIIE</sequence>
<evidence type="ECO:0000256" key="7">
    <source>
        <dbReference type="ARBA" id="ARBA00022840"/>
    </source>
</evidence>
<evidence type="ECO:0000256" key="9">
    <source>
        <dbReference type="ARBA" id="ARBA00049563"/>
    </source>
</evidence>
<evidence type="ECO:0000256" key="5">
    <source>
        <dbReference type="ARBA" id="ARBA00022694"/>
    </source>
</evidence>
<dbReference type="Gene3D" id="1.10.20.140">
    <property type="match status" value="1"/>
</dbReference>
<dbReference type="SUPFAM" id="SSF52540">
    <property type="entry name" value="P-loop containing nucleoside triphosphate hydrolases"/>
    <property type="match status" value="2"/>
</dbReference>
<dbReference type="PANTHER" id="PTHR11088:SF60">
    <property type="entry name" value="TRNA DIMETHYLALLYLTRANSFERASE"/>
    <property type="match status" value="1"/>
</dbReference>
<dbReference type="HAMAP" id="MF_00185">
    <property type="entry name" value="IPP_trans"/>
    <property type="match status" value="1"/>
</dbReference>
<feature type="binding site" evidence="10">
    <location>
        <begin position="11"/>
        <end position="18"/>
    </location>
    <ligand>
        <name>ATP</name>
        <dbReference type="ChEBI" id="CHEBI:30616"/>
    </ligand>
</feature>
<dbReference type="RefSeq" id="WP_029067406.1">
    <property type="nucleotide sequence ID" value="NZ_FOGW01000005.1"/>
</dbReference>
<reference evidence="15" key="1">
    <citation type="submission" date="2016-10" db="EMBL/GenBank/DDBJ databases">
        <authorList>
            <person name="Varghese N."/>
            <person name="Submissions S."/>
        </authorList>
    </citation>
    <scope>NUCLEOTIDE SEQUENCE [LARGE SCALE GENOMIC DNA]</scope>
    <source>
        <strain evidence="15">S1b</strain>
    </source>
</reference>
<name>A0A1H9PZA0_9FIRM</name>
<feature type="site" description="Interaction with substrate tRNA" evidence="10">
    <location>
        <position position="126"/>
    </location>
</feature>
<protein>
    <recommendedName>
        <fullName evidence="10">tRNA dimethylallyltransferase</fullName>
        <ecNumber evidence="10">2.5.1.75</ecNumber>
    </recommendedName>
    <alternativeName>
        <fullName evidence="10">Dimethylallyl diphosphate:tRNA dimethylallyltransferase</fullName>
        <shortName evidence="10">DMAPP:tRNA dimethylallyltransferase</shortName>
        <shortName evidence="10">DMATase</shortName>
    </alternativeName>
    <alternativeName>
        <fullName evidence="10">Isopentenyl-diphosphate:tRNA isopentenyltransferase</fullName>
        <shortName evidence="10">IPP transferase</shortName>
        <shortName evidence="10">IPPT</shortName>
        <shortName evidence="10">IPTase</shortName>
    </alternativeName>
</protein>
<comment type="similarity">
    <text evidence="3 10 13">Belongs to the IPP transferase family.</text>
</comment>